<evidence type="ECO:0000313" key="3">
    <source>
        <dbReference type="Proteomes" id="UP000230002"/>
    </source>
</evidence>
<sequence length="114" mass="12997">MKTQKPSAQHRDMKRMVRRPRNTTRDSMGDGTLVIEAIGVRRNMSFSDIERSTKDIKSAGMKKARTGMNVCARPRQMRTATGRMCSGDKRKSGLGCTGRCRSRMFQEKASRRRL</sequence>
<accession>A0A2G8SE52</accession>
<reference evidence="2 3" key="1">
    <citation type="journal article" date="2015" name="Sci. Rep.">
        <title>Chromosome-level genome map provides insights into diverse defense mechanisms in the medicinal fungus Ganoderma sinense.</title>
        <authorList>
            <person name="Zhu Y."/>
            <person name="Xu J."/>
            <person name="Sun C."/>
            <person name="Zhou S."/>
            <person name="Xu H."/>
            <person name="Nelson D.R."/>
            <person name="Qian J."/>
            <person name="Song J."/>
            <person name="Luo H."/>
            <person name="Xiang L."/>
            <person name="Li Y."/>
            <person name="Xu Z."/>
            <person name="Ji A."/>
            <person name="Wang L."/>
            <person name="Lu S."/>
            <person name="Hayward A."/>
            <person name="Sun W."/>
            <person name="Li X."/>
            <person name="Schwartz D.C."/>
            <person name="Wang Y."/>
            <person name="Chen S."/>
        </authorList>
    </citation>
    <scope>NUCLEOTIDE SEQUENCE [LARGE SCALE GENOMIC DNA]</scope>
    <source>
        <strain evidence="2 3">ZZ0214-1</strain>
    </source>
</reference>
<name>A0A2G8SE52_9APHY</name>
<gene>
    <name evidence="2" type="ORF">GSI_06733</name>
</gene>
<evidence type="ECO:0000256" key="1">
    <source>
        <dbReference type="SAM" id="MobiDB-lite"/>
    </source>
</evidence>
<comment type="caution">
    <text evidence="2">The sequence shown here is derived from an EMBL/GenBank/DDBJ whole genome shotgun (WGS) entry which is preliminary data.</text>
</comment>
<keyword evidence="3" id="KW-1185">Reference proteome</keyword>
<dbReference type="EMBL" id="AYKW01000012">
    <property type="protein sequence ID" value="PIL32029.1"/>
    <property type="molecule type" value="Genomic_DNA"/>
</dbReference>
<proteinExistence type="predicted"/>
<organism evidence="2 3">
    <name type="scientific">Ganoderma sinense ZZ0214-1</name>
    <dbReference type="NCBI Taxonomy" id="1077348"/>
    <lineage>
        <taxon>Eukaryota</taxon>
        <taxon>Fungi</taxon>
        <taxon>Dikarya</taxon>
        <taxon>Basidiomycota</taxon>
        <taxon>Agaricomycotina</taxon>
        <taxon>Agaricomycetes</taxon>
        <taxon>Polyporales</taxon>
        <taxon>Polyporaceae</taxon>
        <taxon>Ganoderma</taxon>
    </lineage>
</organism>
<dbReference type="Proteomes" id="UP000230002">
    <property type="component" value="Unassembled WGS sequence"/>
</dbReference>
<protein>
    <submittedName>
        <fullName evidence="2">Uncharacterized protein</fullName>
    </submittedName>
</protein>
<feature type="region of interest" description="Disordered" evidence="1">
    <location>
        <begin position="1"/>
        <end position="30"/>
    </location>
</feature>
<dbReference type="AlphaFoldDB" id="A0A2G8SE52"/>
<evidence type="ECO:0000313" key="2">
    <source>
        <dbReference type="EMBL" id="PIL32029.1"/>
    </source>
</evidence>